<evidence type="ECO:0000313" key="3">
    <source>
        <dbReference type="EMBL" id="SHJ93683.1"/>
    </source>
</evidence>
<dbReference type="SUPFAM" id="SSF63848">
    <property type="entry name" value="Cell-division inhibitor MinC, C-terminal domain"/>
    <property type="match status" value="1"/>
</dbReference>
<dbReference type="Proteomes" id="UP000184386">
    <property type="component" value="Unassembled WGS sequence"/>
</dbReference>
<dbReference type="Pfam" id="PF03961">
    <property type="entry name" value="FapA"/>
    <property type="match status" value="1"/>
</dbReference>
<dbReference type="InterPro" id="IPR046866">
    <property type="entry name" value="FapA_N"/>
</dbReference>
<dbReference type="OrthoDB" id="9816426at2"/>
<dbReference type="GO" id="GO:0000902">
    <property type="term" value="P:cell morphogenesis"/>
    <property type="evidence" value="ECO:0007669"/>
    <property type="project" value="InterPro"/>
</dbReference>
<feature type="domain" description="Flagellar Assembly Protein A N-terminal region" evidence="2">
    <location>
        <begin position="82"/>
        <end position="251"/>
    </location>
</feature>
<dbReference type="AlphaFoldDB" id="A0A1M6NDG1"/>
<evidence type="ECO:0000259" key="2">
    <source>
        <dbReference type="Pfam" id="PF20250"/>
    </source>
</evidence>
<dbReference type="InterPro" id="IPR036145">
    <property type="entry name" value="MinC_C_sf"/>
</dbReference>
<dbReference type="EMBL" id="FRAC01000008">
    <property type="protein sequence ID" value="SHJ93683.1"/>
    <property type="molecule type" value="Genomic_DNA"/>
</dbReference>
<dbReference type="InterPro" id="IPR046865">
    <property type="entry name" value="FapA_b_solenoid"/>
</dbReference>
<dbReference type="InterPro" id="IPR005646">
    <property type="entry name" value="FapA"/>
</dbReference>
<name>A0A1M6NDG1_9FIRM</name>
<proteinExistence type="predicted"/>
<keyword evidence="1" id="KW-0175">Coiled coil</keyword>
<protein>
    <recommendedName>
        <fullName evidence="2">Flagellar Assembly Protein A N-terminal region domain-containing protein</fullName>
    </recommendedName>
</protein>
<organism evidence="3 4">
    <name type="scientific">Anaerocolumna jejuensis DSM 15929</name>
    <dbReference type="NCBI Taxonomy" id="1121322"/>
    <lineage>
        <taxon>Bacteria</taxon>
        <taxon>Bacillati</taxon>
        <taxon>Bacillota</taxon>
        <taxon>Clostridia</taxon>
        <taxon>Lachnospirales</taxon>
        <taxon>Lachnospiraceae</taxon>
        <taxon>Anaerocolumna</taxon>
    </lineage>
</organism>
<dbReference type="Pfam" id="PF20250">
    <property type="entry name" value="FapA_N"/>
    <property type="match status" value="1"/>
</dbReference>
<dbReference type="STRING" id="1121322.SAMN02745136_01263"/>
<sequence>MDNRNGYFQLDMKADGTYIRLIPGRPDGKALEFDDLSKYLSKVKIYDYDINSLAKALTVSKEKPVECKLTLAKIPNIDEMLEIAISADKMYAEGIFYPPSVGGRRLKKDDIVDIMRKSGIKYGIIDNIIDDYIKNPIYNDVIIIARGAKPTEGKDAEIIYYFNTDKTLKPKEKDDGTVDFHQLDMISSINKGDLLAQLIPEVNGAPGTDVMGTNILPKKIMRKVLKHGRDIYLSEDGLKMFSSVSGHADLVNDKVFVSNTFEVLADVDSSTGDIEYEGNVTVKGNVTSGYSIRAKGDIIVDGVVEGARLYAGGQIVLKRGMQGMNKGTMEAEGNIITKFIENAVVKSGGYITTEAILHSKVSARGDITVGGKKGFITGGEITSGTAITVKTAGSTMGTYTLLEVGIDPKKVENYKAMQKRITGIEADLDKLLPIIDTYKRKISQGEIFSQEKLDYIRIATNNCIMLRKELKECQNQFEQLRAEIGNNDEGWIKVENIAYPGVKIVISNVIYYIKTEVHYSKFIRDRADIKIVGL</sequence>
<evidence type="ECO:0000256" key="1">
    <source>
        <dbReference type="SAM" id="Coils"/>
    </source>
</evidence>
<evidence type="ECO:0000313" key="4">
    <source>
        <dbReference type="Proteomes" id="UP000184386"/>
    </source>
</evidence>
<reference evidence="3 4" key="1">
    <citation type="submission" date="2016-11" db="EMBL/GenBank/DDBJ databases">
        <authorList>
            <person name="Jaros S."/>
            <person name="Januszkiewicz K."/>
            <person name="Wedrychowicz H."/>
        </authorList>
    </citation>
    <scope>NUCLEOTIDE SEQUENCE [LARGE SCALE GENOMIC DNA]</scope>
    <source>
        <strain evidence="3 4">DSM 15929</strain>
    </source>
</reference>
<accession>A0A1M6NDG1</accession>
<dbReference type="RefSeq" id="WP_073274020.1">
    <property type="nucleotide sequence ID" value="NZ_FRAC01000008.1"/>
</dbReference>
<dbReference type="PANTHER" id="PTHR38032">
    <property type="entry name" value="POLYMERASE-RELATED"/>
    <property type="match status" value="1"/>
</dbReference>
<gene>
    <name evidence="3" type="ORF">SAMN02745136_01263</name>
</gene>
<keyword evidence="4" id="KW-1185">Reference proteome</keyword>
<feature type="coiled-coil region" evidence="1">
    <location>
        <begin position="456"/>
        <end position="483"/>
    </location>
</feature>
<dbReference type="PANTHER" id="PTHR38032:SF1">
    <property type="entry name" value="RNA-BINDING PROTEIN KHPB N-TERMINAL DOMAIN-CONTAINING PROTEIN"/>
    <property type="match status" value="1"/>
</dbReference>